<feature type="compositionally biased region" description="Acidic residues" evidence="1">
    <location>
        <begin position="514"/>
        <end position="528"/>
    </location>
</feature>
<feature type="region of interest" description="Disordered" evidence="1">
    <location>
        <begin position="40"/>
        <end position="145"/>
    </location>
</feature>
<accession>A0A5B0LXV9</accession>
<dbReference type="EMBL" id="VDEP01000505">
    <property type="protein sequence ID" value="KAA1068424.1"/>
    <property type="molecule type" value="Genomic_DNA"/>
</dbReference>
<proteinExistence type="predicted"/>
<protein>
    <submittedName>
        <fullName evidence="2">Uncharacterized protein</fullName>
    </submittedName>
</protein>
<comment type="caution">
    <text evidence="2">The sequence shown here is derived from an EMBL/GenBank/DDBJ whole genome shotgun (WGS) entry which is preliminary data.</text>
</comment>
<reference evidence="2 3" key="1">
    <citation type="submission" date="2019-05" db="EMBL/GenBank/DDBJ databases">
        <title>Emergence of the Ug99 lineage of the wheat stem rust pathogen through somatic hybridization.</title>
        <authorList>
            <person name="Li F."/>
            <person name="Upadhyaya N.M."/>
            <person name="Sperschneider J."/>
            <person name="Matny O."/>
            <person name="Nguyen-Phuc H."/>
            <person name="Mago R."/>
            <person name="Raley C."/>
            <person name="Miller M.E."/>
            <person name="Silverstein K.A.T."/>
            <person name="Henningsen E."/>
            <person name="Hirsch C.D."/>
            <person name="Visser B."/>
            <person name="Pretorius Z.A."/>
            <person name="Steffenson B.J."/>
            <person name="Schwessinger B."/>
            <person name="Dodds P.N."/>
            <person name="Figueroa M."/>
        </authorList>
    </citation>
    <scope>NUCLEOTIDE SEQUENCE [LARGE SCALE GENOMIC DNA]</scope>
    <source>
        <strain evidence="2 3">Ug99</strain>
    </source>
</reference>
<dbReference type="Proteomes" id="UP000325313">
    <property type="component" value="Unassembled WGS sequence"/>
</dbReference>
<feature type="compositionally biased region" description="Polar residues" evidence="1">
    <location>
        <begin position="52"/>
        <end position="124"/>
    </location>
</feature>
<evidence type="ECO:0000313" key="3">
    <source>
        <dbReference type="Proteomes" id="UP000325313"/>
    </source>
</evidence>
<evidence type="ECO:0000256" key="1">
    <source>
        <dbReference type="SAM" id="MobiDB-lite"/>
    </source>
</evidence>
<feature type="compositionally biased region" description="Acidic residues" evidence="1">
    <location>
        <begin position="543"/>
        <end position="589"/>
    </location>
</feature>
<organism evidence="2 3">
    <name type="scientific">Puccinia graminis f. sp. tritici</name>
    <dbReference type="NCBI Taxonomy" id="56615"/>
    <lineage>
        <taxon>Eukaryota</taxon>
        <taxon>Fungi</taxon>
        <taxon>Dikarya</taxon>
        <taxon>Basidiomycota</taxon>
        <taxon>Pucciniomycotina</taxon>
        <taxon>Pucciniomycetes</taxon>
        <taxon>Pucciniales</taxon>
        <taxon>Pucciniaceae</taxon>
        <taxon>Puccinia</taxon>
    </lineage>
</organism>
<gene>
    <name evidence="2" type="ORF">PGTUg99_019956</name>
</gene>
<dbReference type="AlphaFoldDB" id="A0A5B0LXV9"/>
<sequence>MASASDIQAIIAAALEQQSKNLEAQLATRDEAIAKLMAKASLIDDSPKYSKTKSNTPKPGGSSKSNSTPINKGKASTAQGLGTSKSATPKKSNHPSPRNTPSIQQRTPSSQQKTPSSHQKSPSNQRKRSVTPKTKSPPANPLQMITKNMPESFSQTRDALYAHIKIIWNLLEQKTIPGPPPSDSLREFNSRFSDANEIEQTAENTNAPSLIPVKDIQTLKSLKLGRRKVVKGLVHLEDFFVEYTQATLACLGLRIWAPDLEDSPDSLYNKACRQAALKTFRQAACSDAYAYMNINKNHAKNLQLLIPTYNHYVHFLQKNRYEREKKEVGKFRADEERKVIGRARDRLRDARLKFALGQKLPKRYQNIIADVNSHSDDEYDARNEVYIIKTLKFRSANATKFFRRLDAAMLQADELDRKRVQRRKRVVPPTVRESIFPRPPKGLPLDFYDPTWFNNLLTQQRIEVADTRQVAFLPDAAQSLMGKQIPSKKLTDKQFTSKFFDTLAAPYDLTHEIENEDDDENETEEEDNGSYAGEEINLNDTSGGDDNDEEDVDKEDRDFVDEDMQDREEEDFEGDEEEDNEPNEQEDSNAEGREARYNAMVLDDNANW</sequence>
<evidence type="ECO:0000313" key="2">
    <source>
        <dbReference type="EMBL" id="KAA1068424.1"/>
    </source>
</evidence>
<feature type="region of interest" description="Disordered" evidence="1">
    <location>
        <begin position="512"/>
        <end position="608"/>
    </location>
</feature>
<name>A0A5B0LXV9_PUCGR</name>